<evidence type="ECO:0000256" key="2">
    <source>
        <dbReference type="SAM" id="MobiDB-lite"/>
    </source>
</evidence>
<evidence type="ECO:0000256" key="1">
    <source>
        <dbReference type="SAM" id="Coils"/>
    </source>
</evidence>
<keyword evidence="1" id="KW-0175">Coiled coil</keyword>
<dbReference type="OrthoDB" id="2424936at2759"/>
<keyword evidence="4" id="KW-1185">Reference proteome</keyword>
<evidence type="ECO:0000313" key="3">
    <source>
        <dbReference type="EMBL" id="OAQ29331.1"/>
    </source>
</evidence>
<dbReference type="AlphaFoldDB" id="A0A197JY07"/>
<reference evidence="3 4" key="1">
    <citation type="submission" date="2016-05" db="EMBL/GenBank/DDBJ databases">
        <title>Genome sequencing reveals origins of a unique bacterial endosymbiosis in the earliest lineages of terrestrial Fungi.</title>
        <authorList>
            <consortium name="DOE Joint Genome Institute"/>
            <person name="Uehling J."/>
            <person name="Gryganskyi A."/>
            <person name="Hameed K."/>
            <person name="Tschaplinski T."/>
            <person name="Misztal P."/>
            <person name="Wu S."/>
            <person name="Desiro A."/>
            <person name="Vande Pol N."/>
            <person name="Du Z.-Y."/>
            <person name="Zienkiewicz A."/>
            <person name="Zienkiewicz K."/>
            <person name="Morin E."/>
            <person name="Tisserant E."/>
            <person name="Splivallo R."/>
            <person name="Hainaut M."/>
            <person name="Henrissat B."/>
            <person name="Ohm R."/>
            <person name="Kuo A."/>
            <person name="Yan J."/>
            <person name="Lipzen A."/>
            <person name="Nolan M."/>
            <person name="Labutti K."/>
            <person name="Barry K."/>
            <person name="Goldstein A."/>
            <person name="Labbe J."/>
            <person name="Schadt C."/>
            <person name="Tuskan G."/>
            <person name="Grigoriev I."/>
            <person name="Martin F."/>
            <person name="Vilgalys R."/>
            <person name="Bonito G."/>
        </authorList>
    </citation>
    <scope>NUCLEOTIDE SEQUENCE [LARGE SCALE GENOMIC DNA]</scope>
    <source>
        <strain evidence="3 4">AG-77</strain>
    </source>
</reference>
<organism evidence="3 4">
    <name type="scientific">Linnemannia elongata AG-77</name>
    <dbReference type="NCBI Taxonomy" id="1314771"/>
    <lineage>
        <taxon>Eukaryota</taxon>
        <taxon>Fungi</taxon>
        <taxon>Fungi incertae sedis</taxon>
        <taxon>Mucoromycota</taxon>
        <taxon>Mortierellomycotina</taxon>
        <taxon>Mortierellomycetes</taxon>
        <taxon>Mortierellales</taxon>
        <taxon>Mortierellaceae</taxon>
        <taxon>Linnemannia</taxon>
    </lineage>
</organism>
<feature type="compositionally biased region" description="Polar residues" evidence="2">
    <location>
        <begin position="1040"/>
        <end position="1049"/>
    </location>
</feature>
<dbReference type="EMBL" id="KV442042">
    <property type="protein sequence ID" value="OAQ29331.1"/>
    <property type="molecule type" value="Genomic_DNA"/>
</dbReference>
<sequence length="1059" mass="117116">MPESLPYGLIKKRVTDELKDAVEDSKKRKRKCIEDCMSDESKVRIRNRISIEVKYCSGDHIRGLLARGGFLVSEEVFITRSSNNDGARSGLGSSSAIQTDVDRVVGGMEEGGFDTLTHKEESAIAREGEDCKKRHCYTFSMSLNQVIAPSLRQYTDVVADLCKSKQIALSNMADELFALVLKTTLLMDDQRGRRPSLSTSGSTSAPSNMFDVKTLFPTYFKPRCAASSNLPVSPIPDELQELLVSRPNETLDPWTNDLRNFLGYDHLGYLYARYLGPDGTPASSSEKHPLWTHLANIIESNDGSLDHIPSGAPWTGVTIHYSDSPTCINGPGAVSTSTVIPVSPRQVRAGTSLQEPDFLGPTDLFTGLNQNGGYPAPYEDLEDEDDIADQEMEQEKQQTSSDLSMTVKAPSRAHLKSIQAVTRMLLESPTPQGALTVDYISACFHQPGLVSDMECDAVIETVQALRDYVPRRRLKTTGGTAPPAQHVATMIGVVLIANQVARIGGYPDFAMRIAPSPSVGSLHTLPLAPAGVYEALCSLTKGHFDPHVTKETAVTSVPKARSRANALFKCFFDMDRIRLKYVDRHTIHILGDVIPEGQERGPGAPVRRELVEESKKKGSKETRGGVYWSKEGERIGVTQEIAKDKAKQAQKRLLTLETDQKDLRKVYLQADSDRSDASKIAKALSKGVDDSVDPNQQHRALHEAYDKLYQTRRVASQAWNDWARHQDELKSARSEAIGFSSDDPGLSVMQISATLTHGQVSQYIHHYFETLNPFGALAEDESESLVDGIVDLPPISRTTSPLLDDLTFSRKHARNRERDLAEDCDVSKAARAAVQRLSDALITTATTLDEVNAAQDVRRQVREDSRSFFSSNKRQRQAKTQRLQTKRSYATLAAAQRRGIKAEVQNEIRQMLKAKTEKTMKTDEELHELGEEEEATTTDAKMDSKDNDSERVQALPIILHCTGGSCVGSRLKGHSKRGGGKMCRQHRQYGVVAHTNEQRTSQLCSASFQPVGMAPATRAQNGEIKNVRLSWSCHMPKQGLSTVQDQEINPGSGLQRRRR</sequence>
<accession>A0A197JY07</accession>
<feature type="coiled-coil region" evidence="1">
    <location>
        <begin position="639"/>
        <end position="666"/>
    </location>
</feature>
<gene>
    <name evidence="3" type="ORF">K457DRAFT_19452</name>
</gene>
<proteinExistence type="predicted"/>
<name>A0A197JY07_9FUNG</name>
<evidence type="ECO:0000313" key="4">
    <source>
        <dbReference type="Proteomes" id="UP000078512"/>
    </source>
</evidence>
<dbReference type="STRING" id="1314771.A0A197JY07"/>
<feature type="region of interest" description="Disordered" evidence="2">
    <location>
        <begin position="598"/>
        <end position="624"/>
    </location>
</feature>
<feature type="compositionally biased region" description="Basic and acidic residues" evidence="2">
    <location>
        <begin position="919"/>
        <end position="929"/>
    </location>
</feature>
<feature type="region of interest" description="Disordered" evidence="2">
    <location>
        <begin position="860"/>
        <end position="885"/>
    </location>
</feature>
<feature type="region of interest" description="Disordered" evidence="2">
    <location>
        <begin position="1040"/>
        <end position="1059"/>
    </location>
</feature>
<dbReference type="Proteomes" id="UP000078512">
    <property type="component" value="Unassembled WGS sequence"/>
</dbReference>
<feature type="region of interest" description="Disordered" evidence="2">
    <location>
        <begin position="919"/>
        <end position="946"/>
    </location>
</feature>
<feature type="compositionally biased region" description="Basic and acidic residues" evidence="2">
    <location>
        <begin position="606"/>
        <end position="623"/>
    </location>
</feature>
<protein>
    <submittedName>
        <fullName evidence="3">Uncharacterized protein</fullName>
    </submittedName>
</protein>